<evidence type="ECO:0000313" key="2">
    <source>
        <dbReference type="EMBL" id="MFC4263211.1"/>
    </source>
</evidence>
<gene>
    <name evidence="2" type="ORF">ACFOWM_10005</name>
</gene>
<dbReference type="EMBL" id="JBHSCZ010000002">
    <property type="protein sequence ID" value="MFC4263211.1"/>
    <property type="molecule type" value="Genomic_DNA"/>
</dbReference>
<proteinExistence type="predicted"/>
<keyword evidence="3" id="KW-1185">Reference proteome</keyword>
<sequence length="102" mass="12270">MNNELIHIVNNQFEITANDNDWMDLLATKINWLIVHQFNKLIAILYRADISETKLQQLLSQHPHEDAGKIIAALYVERQRQKQQSRQQYRRDVNDIDENERW</sequence>
<dbReference type="RefSeq" id="WP_379709467.1">
    <property type="nucleotide sequence ID" value="NZ_JBHSCZ010000002.1"/>
</dbReference>
<protein>
    <submittedName>
        <fullName evidence="2">Uncharacterized protein</fullName>
    </submittedName>
</protein>
<evidence type="ECO:0000256" key="1">
    <source>
        <dbReference type="SAM" id="MobiDB-lite"/>
    </source>
</evidence>
<evidence type="ECO:0000313" key="3">
    <source>
        <dbReference type="Proteomes" id="UP001595907"/>
    </source>
</evidence>
<name>A0ABV8QSD2_9BACT</name>
<feature type="region of interest" description="Disordered" evidence="1">
    <location>
        <begin position="81"/>
        <end position="102"/>
    </location>
</feature>
<feature type="compositionally biased region" description="Basic and acidic residues" evidence="1">
    <location>
        <begin position="89"/>
        <end position="102"/>
    </location>
</feature>
<dbReference type="Proteomes" id="UP001595907">
    <property type="component" value="Unassembled WGS sequence"/>
</dbReference>
<reference evidence="3" key="1">
    <citation type="journal article" date="2019" name="Int. J. Syst. Evol. Microbiol.">
        <title>The Global Catalogue of Microorganisms (GCM) 10K type strain sequencing project: providing services to taxonomists for standard genome sequencing and annotation.</title>
        <authorList>
            <consortium name="The Broad Institute Genomics Platform"/>
            <consortium name="The Broad Institute Genome Sequencing Center for Infectious Disease"/>
            <person name="Wu L."/>
            <person name="Ma J."/>
        </authorList>
    </citation>
    <scope>NUCLEOTIDE SEQUENCE [LARGE SCALE GENOMIC DNA]</scope>
    <source>
        <strain evidence="3">CECT 8289</strain>
    </source>
</reference>
<accession>A0ABV8QSD2</accession>
<organism evidence="2 3">
    <name type="scientific">Ferruginibacter yonginensis</name>
    <dbReference type="NCBI Taxonomy" id="1310416"/>
    <lineage>
        <taxon>Bacteria</taxon>
        <taxon>Pseudomonadati</taxon>
        <taxon>Bacteroidota</taxon>
        <taxon>Chitinophagia</taxon>
        <taxon>Chitinophagales</taxon>
        <taxon>Chitinophagaceae</taxon>
        <taxon>Ferruginibacter</taxon>
    </lineage>
</organism>
<comment type="caution">
    <text evidence="2">The sequence shown here is derived from an EMBL/GenBank/DDBJ whole genome shotgun (WGS) entry which is preliminary data.</text>
</comment>